<gene>
    <name evidence="6" type="primary">mioC</name>
    <name evidence="6" type="ORF">JAO78_007055</name>
</gene>
<keyword evidence="3" id="KW-0288">FMN</keyword>
<dbReference type="PROSITE" id="PS50902">
    <property type="entry name" value="FLAVODOXIN_LIKE"/>
    <property type="match status" value="1"/>
</dbReference>
<accession>A0ABS8C2L7</accession>
<evidence type="ECO:0000256" key="4">
    <source>
        <dbReference type="ARBA" id="ARBA00022982"/>
    </source>
</evidence>
<evidence type="ECO:0000313" key="6">
    <source>
        <dbReference type="EMBL" id="MCB5226572.1"/>
    </source>
</evidence>
<dbReference type="InterPro" id="IPR008254">
    <property type="entry name" value="Flavodoxin/NO_synth"/>
</dbReference>
<evidence type="ECO:0000256" key="2">
    <source>
        <dbReference type="ARBA" id="ARBA00022630"/>
    </source>
</evidence>
<evidence type="ECO:0000259" key="5">
    <source>
        <dbReference type="PROSITE" id="PS50902"/>
    </source>
</evidence>
<dbReference type="PANTHER" id="PTHR19384:SF128">
    <property type="entry name" value="NADPH OXIDOREDUCTASE A"/>
    <property type="match status" value="1"/>
</dbReference>
<dbReference type="PRINTS" id="PR00369">
    <property type="entry name" value="FLAVODOXIN"/>
</dbReference>
<evidence type="ECO:0000313" key="7">
    <source>
        <dbReference type="Proteomes" id="UP000633814"/>
    </source>
</evidence>
<feature type="domain" description="Flavodoxin-like" evidence="5">
    <location>
        <begin position="2"/>
        <end position="141"/>
    </location>
</feature>
<keyword evidence="7" id="KW-1185">Reference proteome</keyword>
<comment type="cofactor">
    <cofactor evidence="1">
        <name>FMN</name>
        <dbReference type="ChEBI" id="CHEBI:58210"/>
    </cofactor>
</comment>
<evidence type="ECO:0000256" key="3">
    <source>
        <dbReference type="ARBA" id="ARBA00022643"/>
    </source>
</evidence>
<dbReference type="Gene3D" id="3.40.50.360">
    <property type="match status" value="1"/>
</dbReference>
<comment type="caution">
    <text evidence="6">The sequence shown here is derived from an EMBL/GenBank/DDBJ whole genome shotgun (WGS) entry which is preliminary data.</text>
</comment>
<dbReference type="NCBIfam" id="NF006531">
    <property type="entry name" value="PRK09004.1"/>
    <property type="match status" value="1"/>
</dbReference>
<organism evidence="6 7">
    <name type="scientific">Alishewanella maricola</name>
    <dbReference type="NCBI Taxonomy" id="2795740"/>
    <lineage>
        <taxon>Bacteria</taxon>
        <taxon>Pseudomonadati</taxon>
        <taxon>Pseudomonadota</taxon>
        <taxon>Gammaproteobacteria</taxon>
        <taxon>Alteromonadales</taxon>
        <taxon>Alteromonadaceae</taxon>
        <taxon>Alishewanella</taxon>
    </lineage>
</organism>
<dbReference type="RefSeq" id="WP_226750661.1">
    <property type="nucleotide sequence ID" value="NZ_JAEINI020000003.1"/>
</dbReference>
<keyword evidence="4" id="KW-0249">Electron transport</keyword>
<proteinExistence type="predicted"/>
<dbReference type="Pfam" id="PF00258">
    <property type="entry name" value="Flavodoxin_1"/>
    <property type="match status" value="1"/>
</dbReference>
<dbReference type="InterPro" id="IPR001094">
    <property type="entry name" value="Flavdoxin-like"/>
</dbReference>
<dbReference type="EMBL" id="JAEINI020000003">
    <property type="protein sequence ID" value="MCB5226572.1"/>
    <property type="molecule type" value="Genomic_DNA"/>
</dbReference>
<keyword evidence="4" id="KW-0813">Transport</keyword>
<sequence length="150" mass="16245">MIEILVGSQMGAAEYVAEQVAETLVQAGYETKLHLQPDLDQLNPTHIWLVITSTYGAGDLPDNIQPFADQLAQDRSDLNTLSYAVITLGDSSYDTFCLAGQKIATLLENRGAKRLIDGLDIDAQTDALPEDIAQAWLPLFIHSLSGSDLG</sequence>
<dbReference type="InterPro" id="IPR029039">
    <property type="entry name" value="Flavoprotein-like_sf"/>
</dbReference>
<reference evidence="6 7" key="1">
    <citation type="submission" date="2021-10" db="EMBL/GenBank/DDBJ databases">
        <title>Alishewanella koreense sp. nov. isolated from seawater of southwestern coast in South Korea and the proposal for the reclassification of Rheinheimera perlucida and Rheinheimera tuosuensis as Arsukibacterium perlucida and Arsukibacterium tuosuensis.</title>
        <authorList>
            <person name="Kim K.H."/>
            <person name="Ruan W."/>
            <person name="Kim K.R."/>
            <person name="Baek J.H."/>
            <person name="Jeon C.O."/>
        </authorList>
    </citation>
    <scope>NUCLEOTIDE SEQUENCE [LARGE SCALE GENOMIC DNA]</scope>
    <source>
        <strain evidence="6 7">16-MA</strain>
    </source>
</reference>
<dbReference type="SUPFAM" id="SSF52218">
    <property type="entry name" value="Flavoproteins"/>
    <property type="match status" value="1"/>
</dbReference>
<dbReference type="Proteomes" id="UP000633814">
    <property type="component" value="Unassembled WGS sequence"/>
</dbReference>
<evidence type="ECO:0000256" key="1">
    <source>
        <dbReference type="ARBA" id="ARBA00001917"/>
    </source>
</evidence>
<name>A0ABS8C2L7_9ALTE</name>
<protein>
    <submittedName>
        <fullName evidence="6">FMN-binding protein MioC</fullName>
    </submittedName>
</protein>
<keyword evidence="2" id="KW-0285">Flavoprotein</keyword>
<dbReference type="PANTHER" id="PTHR19384">
    <property type="entry name" value="NITRIC OXIDE SYNTHASE-RELATED"/>
    <property type="match status" value="1"/>
</dbReference>